<protein>
    <submittedName>
        <fullName evidence="1">HAD-like domain-containing protein</fullName>
    </submittedName>
</protein>
<evidence type="ECO:0000313" key="1">
    <source>
        <dbReference type="EMBL" id="KAJ4498084.1"/>
    </source>
</evidence>
<dbReference type="InterPro" id="IPR006439">
    <property type="entry name" value="HAD-SF_hydro_IA"/>
</dbReference>
<sequence>MTVRLVTFDILHTLITPRMPIHVQYAMAFKPYLGDVDPNSIKGSFKIALKALQIEKPAYEQGSQSWWTDVIRRTALGVGVNPQVHESAVLDRSLGNIVPNLMKVFSSKEGYMEFEDALPTLHALHKRQIYTAVISNSDSRSRSVLTDLNLPNYMIPIVLSEEEGIEKPAKEIFLRTLERVNSIRGERIRPKQCVHVGDELDADYYGAVGAGMRALLLRRTGPELKQDEDLAGVKVIRRLDEILHYTEQSAVSRR</sequence>
<comment type="caution">
    <text evidence="1">The sequence shown here is derived from an EMBL/GenBank/DDBJ whole genome shotgun (WGS) entry which is preliminary data.</text>
</comment>
<dbReference type="InterPro" id="IPR051828">
    <property type="entry name" value="HAD-like_hydrolase_domain"/>
</dbReference>
<keyword evidence="2" id="KW-1185">Reference proteome</keyword>
<dbReference type="PANTHER" id="PTHR46191">
    <property type="match status" value="1"/>
</dbReference>
<name>A0ABQ8VNX7_9AGAR</name>
<organism evidence="1 2">
    <name type="scientific">Lentinula lateritia</name>
    <dbReference type="NCBI Taxonomy" id="40482"/>
    <lineage>
        <taxon>Eukaryota</taxon>
        <taxon>Fungi</taxon>
        <taxon>Dikarya</taxon>
        <taxon>Basidiomycota</taxon>
        <taxon>Agaricomycotina</taxon>
        <taxon>Agaricomycetes</taxon>
        <taxon>Agaricomycetidae</taxon>
        <taxon>Agaricales</taxon>
        <taxon>Marasmiineae</taxon>
        <taxon>Omphalotaceae</taxon>
        <taxon>Lentinula</taxon>
    </lineage>
</organism>
<dbReference type="Gene3D" id="1.10.150.720">
    <property type="entry name" value="Haloacid dehalogenase-like hydrolase"/>
    <property type="match status" value="1"/>
</dbReference>
<reference evidence="1" key="1">
    <citation type="submission" date="2022-08" db="EMBL/GenBank/DDBJ databases">
        <title>A Global Phylogenomic Analysis of the Shiitake Genus Lentinula.</title>
        <authorList>
            <consortium name="DOE Joint Genome Institute"/>
            <person name="Sierra-Patev S."/>
            <person name="Min B."/>
            <person name="Naranjo-Ortiz M."/>
            <person name="Looney B."/>
            <person name="Konkel Z."/>
            <person name="Slot J.C."/>
            <person name="Sakamoto Y."/>
            <person name="Steenwyk J.L."/>
            <person name="Rokas A."/>
            <person name="Carro J."/>
            <person name="Camarero S."/>
            <person name="Ferreira P."/>
            <person name="Molpeceres G."/>
            <person name="Ruiz-Duenas F.J."/>
            <person name="Serrano A."/>
            <person name="Henrissat B."/>
            <person name="Drula E."/>
            <person name="Hughes K.W."/>
            <person name="Mata J.L."/>
            <person name="Ishikawa N.K."/>
            <person name="Vargas-Isla R."/>
            <person name="Ushijima S."/>
            <person name="Smith C.A."/>
            <person name="Ahrendt S."/>
            <person name="Andreopoulos W."/>
            <person name="He G."/>
            <person name="Labutti K."/>
            <person name="Lipzen A."/>
            <person name="Ng V."/>
            <person name="Riley R."/>
            <person name="Sandor L."/>
            <person name="Barry K."/>
            <person name="Martinez A.T."/>
            <person name="Xiao Y."/>
            <person name="Gibbons J.G."/>
            <person name="Terashima K."/>
            <person name="Grigoriev I.V."/>
            <person name="Hibbett D.S."/>
        </authorList>
    </citation>
    <scope>NUCLEOTIDE SEQUENCE</scope>
    <source>
        <strain evidence="1">RHP3577 ss4</strain>
    </source>
</reference>
<evidence type="ECO:0000313" key="2">
    <source>
        <dbReference type="Proteomes" id="UP001150217"/>
    </source>
</evidence>
<dbReference type="Gene3D" id="3.40.50.1000">
    <property type="entry name" value="HAD superfamily/HAD-like"/>
    <property type="match status" value="1"/>
</dbReference>
<proteinExistence type="predicted"/>
<accession>A0ABQ8VNX7</accession>
<dbReference type="Pfam" id="PF00702">
    <property type="entry name" value="Hydrolase"/>
    <property type="match status" value="1"/>
</dbReference>
<dbReference type="EMBL" id="JANVFT010000017">
    <property type="protein sequence ID" value="KAJ4498084.1"/>
    <property type="molecule type" value="Genomic_DNA"/>
</dbReference>
<dbReference type="SFLD" id="SFLDS00003">
    <property type="entry name" value="Haloacid_Dehalogenase"/>
    <property type="match status" value="1"/>
</dbReference>
<dbReference type="InterPro" id="IPR036412">
    <property type="entry name" value="HAD-like_sf"/>
</dbReference>
<dbReference type="SUPFAM" id="SSF56784">
    <property type="entry name" value="HAD-like"/>
    <property type="match status" value="1"/>
</dbReference>
<dbReference type="NCBIfam" id="TIGR01549">
    <property type="entry name" value="HAD-SF-IA-v1"/>
    <property type="match status" value="1"/>
</dbReference>
<dbReference type="SFLD" id="SFLDG01129">
    <property type="entry name" value="C1.5:_HAD__Beta-PGM__Phosphata"/>
    <property type="match status" value="1"/>
</dbReference>
<dbReference type="Proteomes" id="UP001150217">
    <property type="component" value="Unassembled WGS sequence"/>
</dbReference>
<dbReference type="PANTHER" id="PTHR46191:SF2">
    <property type="entry name" value="HALOACID DEHALOGENASE-LIKE HYDROLASE DOMAIN-CONTAINING PROTEIN 3"/>
    <property type="match status" value="1"/>
</dbReference>
<dbReference type="InterPro" id="IPR044924">
    <property type="entry name" value="HAD-SF_hydro_IA_REG-2-like_cap"/>
</dbReference>
<gene>
    <name evidence="1" type="ORF">C8R41DRAFT_894188</name>
</gene>
<dbReference type="InterPro" id="IPR023214">
    <property type="entry name" value="HAD_sf"/>
</dbReference>